<organism evidence="1 3">
    <name type="scientific">Agrotis segetum granulosis virus</name>
    <name type="common">AsGV</name>
    <name type="synonym">Agrotis segetum granulovirus</name>
    <dbReference type="NCBI Taxonomy" id="10464"/>
    <lineage>
        <taxon>Viruses</taxon>
        <taxon>Viruses incertae sedis</taxon>
        <taxon>Naldaviricetes</taxon>
        <taxon>Lefavirales</taxon>
        <taxon>Baculoviridae</taxon>
        <taxon>Betabaculovirus</taxon>
        <taxon>Betabaculovirus agsegetum</taxon>
    </lineage>
</organism>
<evidence type="ECO:0000313" key="1">
    <source>
        <dbReference type="EMBL" id="AAS82702.1"/>
    </source>
</evidence>
<dbReference type="OrthoDB" id="39558at10239"/>
<dbReference type="EMBL" id="KR584663">
    <property type="protein sequence ID" value="AKN63314.1"/>
    <property type="molecule type" value="Genomic_DNA"/>
</dbReference>
<proteinExistence type="predicted"/>
<reference evidence="1 3" key="1">
    <citation type="submission" date="2004-09" db="EMBL/GenBank/DDBJ databases">
        <authorList>
            <person name="Ai X.L."/>
            <person name="Wang Z.F."/>
            <person name="Wang B."/>
            <person name="Zhang W."/>
            <person name="Li F."/>
            <person name="Fu J.H."/>
            <person name="Cui C.S."/>
            <person name="Shi Y.H."/>
            <person name="He M."/>
        </authorList>
    </citation>
    <scope>NUCLEOTIDE SEQUENCE [LARGE SCALE GENOMIC DNA]</scope>
</reference>
<evidence type="ECO:0000313" key="4">
    <source>
        <dbReference type="Proteomes" id="UP000232958"/>
    </source>
</evidence>
<name>Q6QXF5_GVAS</name>
<gene>
    <name evidence="1" type="primary">ORF36</name>
    <name evidence="2" type="ORF">AsGV040</name>
    <name evidence="1" type="ORF">AsGVgp036</name>
</gene>
<evidence type="ECO:0000313" key="3">
    <source>
        <dbReference type="Proteomes" id="UP000202635"/>
    </source>
</evidence>
<dbReference type="Proteomes" id="UP000202635">
    <property type="component" value="Genome"/>
</dbReference>
<dbReference type="EMBL" id="AY522332">
    <property type="protein sequence ID" value="AAS82702.1"/>
    <property type="molecule type" value="Genomic_DNA"/>
</dbReference>
<protein>
    <submittedName>
        <fullName evidence="1">ORF36</fullName>
    </submittedName>
</protein>
<organismHost>
    <name type="scientific">Agrotis segetum</name>
    <name type="common">Turnip moth</name>
    <dbReference type="NCBI Taxonomy" id="47767"/>
</organismHost>
<evidence type="ECO:0000313" key="2">
    <source>
        <dbReference type="EMBL" id="AKN63314.1"/>
    </source>
</evidence>
<reference evidence="2 4" key="2">
    <citation type="submission" date="2015-05" db="EMBL/GenBank/DDBJ databases">
        <title>Complete Sequence of an Agrotis segetum granulovirus isolate from Europe.</title>
        <authorList>
            <person name="Gueli Alletti G."/>
            <person name="Wennmann J.T."/>
            <person name="Jehle J.A."/>
        </authorList>
    </citation>
    <scope>NUCLEOTIDE SEQUENCE [LARGE SCALE GENOMIC DNA]</scope>
    <source>
        <strain evidence="2 4">DA</strain>
    </source>
</reference>
<accession>Q6QXF5</accession>
<sequence>MDRLQKQKDTFITLALQLNYKDLTKLKPLVTTMHYKIDMYMQMPDEVILDSLYLLLCDGISLIKRKLVYKELEEKLSKIVDEE</sequence>
<dbReference type="Proteomes" id="UP000232958">
    <property type="component" value="Segment"/>
</dbReference>
<keyword evidence="4" id="KW-1185">Reference proteome</keyword>